<keyword evidence="5 8" id="KW-0689">Ribosomal protein</keyword>
<dbReference type="NCBIfam" id="TIGR00029">
    <property type="entry name" value="S20"/>
    <property type="match status" value="1"/>
</dbReference>
<evidence type="ECO:0000256" key="9">
    <source>
        <dbReference type="SAM" id="MobiDB-lite"/>
    </source>
</evidence>
<comment type="function">
    <text evidence="1 8">Binds directly to 16S ribosomal RNA.</text>
</comment>
<evidence type="ECO:0000313" key="11">
    <source>
        <dbReference type="Proteomes" id="UP000254601"/>
    </source>
</evidence>
<evidence type="ECO:0000313" key="10">
    <source>
        <dbReference type="EMBL" id="SUO93076.1"/>
    </source>
</evidence>
<organism evidence="10 11">
    <name type="scientific">Suttonella ornithocola</name>
    <dbReference type="NCBI Taxonomy" id="279832"/>
    <lineage>
        <taxon>Bacteria</taxon>
        <taxon>Pseudomonadati</taxon>
        <taxon>Pseudomonadota</taxon>
        <taxon>Gammaproteobacteria</taxon>
        <taxon>Cardiobacteriales</taxon>
        <taxon>Cardiobacteriaceae</taxon>
        <taxon>Suttonella</taxon>
    </lineage>
</organism>
<sequence>MANSAQAKKRIKQAEKARSRNASQRSAMRTSVKKVLKAIEAKDVETAKSTFQYASSLLDRAARKGLIHKNKAARLKSRVNAKIKAIA</sequence>
<feature type="compositionally biased region" description="Polar residues" evidence="9">
    <location>
        <begin position="20"/>
        <end position="29"/>
    </location>
</feature>
<dbReference type="GO" id="GO:0006412">
    <property type="term" value="P:translation"/>
    <property type="evidence" value="ECO:0007669"/>
    <property type="project" value="UniProtKB-UniRule"/>
</dbReference>
<dbReference type="OrthoDB" id="9807974at2"/>
<dbReference type="FunFam" id="1.20.58.110:FF:000001">
    <property type="entry name" value="30S ribosomal protein S20"/>
    <property type="match status" value="1"/>
</dbReference>
<keyword evidence="4 8" id="KW-0694">RNA-binding</keyword>
<evidence type="ECO:0000256" key="2">
    <source>
        <dbReference type="ARBA" id="ARBA00007634"/>
    </source>
</evidence>
<keyword evidence="3 8" id="KW-0699">rRNA-binding</keyword>
<feature type="region of interest" description="Disordered" evidence="9">
    <location>
        <begin position="1"/>
        <end position="29"/>
    </location>
</feature>
<dbReference type="PANTHER" id="PTHR33398">
    <property type="entry name" value="30S RIBOSOMAL PROTEIN S20"/>
    <property type="match status" value="1"/>
</dbReference>
<dbReference type="EMBL" id="UHIC01000001">
    <property type="protein sequence ID" value="SUO93076.1"/>
    <property type="molecule type" value="Genomic_DNA"/>
</dbReference>
<dbReference type="Pfam" id="PF01649">
    <property type="entry name" value="Ribosomal_S20p"/>
    <property type="match status" value="1"/>
</dbReference>
<evidence type="ECO:0000256" key="1">
    <source>
        <dbReference type="ARBA" id="ARBA00003134"/>
    </source>
</evidence>
<dbReference type="HAMAP" id="MF_00500">
    <property type="entry name" value="Ribosomal_bS20"/>
    <property type="match status" value="1"/>
</dbReference>
<evidence type="ECO:0000256" key="4">
    <source>
        <dbReference type="ARBA" id="ARBA00022884"/>
    </source>
</evidence>
<dbReference type="PANTHER" id="PTHR33398:SF1">
    <property type="entry name" value="SMALL RIBOSOMAL SUBUNIT PROTEIN BS20C"/>
    <property type="match status" value="1"/>
</dbReference>
<dbReference type="RefSeq" id="WP_072575971.1">
    <property type="nucleotide sequence ID" value="NZ_LWHB01000040.1"/>
</dbReference>
<dbReference type="GO" id="GO:0003735">
    <property type="term" value="F:structural constituent of ribosome"/>
    <property type="evidence" value="ECO:0007669"/>
    <property type="project" value="InterPro"/>
</dbReference>
<dbReference type="Proteomes" id="UP000254601">
    <property type="component" value="Unassembled WGS sequence"/>
</dbReference>
<dbReference type="InterPro" id="IPR002583">
    <property type="entry name" value="Ribosomal_bS20"/>
</dbReference>
<keyword evidence="11" id="KW-1185">Reference proteome</keyword>
<dbReference type="SUPFAM" id="SSF46992">
    <property type="entry name" value="Ribosomal protein S20"/>
    <property type="match status" value="1"/>
</dbReference>
<dbReference type="AlphaFoldDB" id="A0A380MLY6"/>
<proteinExistence type="inferred from homology"/>
<evidence type="ECO:0000256" key="3">
    <source>
        <dbReference type="ARBA" id="ARBA00022730"/>
    </source>
</evidence>
<keyword evidence="6 8" id="KW-0687">Ribonucleoprotein</keyword>
<dbReference type="GO" id="GO:0070181">
    <property type="term" value="F:small ribosomal subunit rRNA binding"/>
    <property type="evidence" value="ECO:0007669"/>
    <property type="project" value="TreeGrafter"/>
</dbReference>
<name>A0A380MLY6_9GAMM</name>
<reference evidence="10 11" key="1">
    <citation type="submission" date="2018-06" db="EMBL/GenBank/DDBJ databases">
        <authorList>
            <consortium name="Pathogen Informatics"/>
            <person name="Doyle S."/>
        </authorList>
    </citation>
    <scope>NUCLEOTIDE SEQUENCE [LARGE SCALE GENOMIC DNA]</scope>
    <source>
        <strain evidence="10 11">NCTC13337</strain>
    </source>
</reference>
<dbReference type="Gene3D" id="1.20.58.110">
    <property type="entry name" value="Ribosomal protein S20"/>
    <property type="match status" value="1"/>
</dbReference>
<comment type="similarity">
    <text evidence="2 8">Belongs to the bacterial ribosomal protein bS20 family.</text>
</comment>
<evidence type="ECO:0000256" key="6">
    <source>
        <dbReference type="ARBA" id="ARBA00023274"/>
    </source>
</evidence>
<protein>
    <recommendedName>
        <fullName evidence="7 8">Small ribosomal subunit protein bS20</fullName>
    </recommendedName>
</protein>
<dbReference type="GO" id="GO:0005829">
    <property type="term" value="C:cytosol"/>
    <property type="evidence" value="ECO:0007669"/>
    <property type="project" value="TreeGrafter"/>
</dbReference>
<dbReference type="InterPro" id="IPR036510">
    <property type="entry name" value="Ribosomal_bS20_sf"/>
</dbReference>
<evidence type="ECO:0000256" key="8">
    <source>
        <dbReference type="HAMAP-Rule" id="MF_00500"/>
    </source>
</evidence>
<evidence type="ECO:0000256" key="5">
    <source>
        <dbReference type="ARBA" id="ARBA00022980"/>
    </source>
</evidence>
<accession>A0A380MLY6</accession>
<dbReference type="GO" id="GO:0015935">
    <property type="term" value="C:small ribosomal subunit"/>
    <property type="evidence" value="ECO:0007669"/>
    <property type="project" value="TreeGrafter"/>
</dbReference>
<gene>
    <name evidence="8 10" type="primary">rpsT</name>
    <name evidence="10" type="ORF">NCTC13337_00044</name>
</gene>
<evidence type="ECO:0000256" key="7">
    <source>
        <dbReference type="ARBA" id="ARBA00035136"/>
    </source>
</evidence>